<feature type="transmembrane region" description="Helical" evidence="1">
    <location>
        <begin position="367"/>
        <end position="388"/>
    </location>
</feature>
<reference evidence="3 4" key="1">
    <citation type="submission" date="2015-04" db="EMBL/GenBank/DDBJ databases">
        <title>The draft genome sequence of Erythrobacter luteus KA37.</title>
        <authorList>
            <person name="Zhuang L."/>
            <person name="Liu Y."/>
            <person name="Shao Z."/>
        </authorList>
    </citation>
    <scope>NUCLEOTIDE SEQUENCE [LARGE SCALE GENOMIC DNA]</scope>
    <source>
        <strain evidence="3 4">KA37</strain>
    </source>
</reference>
<dbReference type="OrthoDB" id="9807744at2"/>
<protein>
    <recommendedName>
        <fullName evidence="2">DUF418 domain-containing protein</fullName>
    </recommendedName>
</protein>
<name>A0A0G9MZ10_9SPHN</name>
<evidence type="ECO:0000313" key="3">
    <source>
        <dbReference type="EMBL" id="KLE34518.1"/>
    </source>
</evidence>
<gene>
    <name evidence="3" type="ORF">AAW00_09900</name>
</gene>
<feature type="domain" description="DUF418" evidence="2">
    <location>
        <begin position="246"/>
        <end position="404"/>
    </location>
</feature>
<proteinExistence type="predicted"/>
<feature type="transmembrane region" description="Helical" evidence="1">
    <location>
        <begin position="82"/>
        <end position="99"/>
    </location>
</feature>
<feature type="transmembrane region" description="Helical" evidence="1">
    <location>
        <begin position="268"/>
        <end position="288"/>
    </location>
</feature>
<dbReference type="PANTHER" id="PTHR30590:SF2">
    <property type="entry name" value="INNER MEMBRANE PROTEIN"/>
    <property type="match status" value="1"/>
</dbReference>
<dbReference type="AlphaFoldDB" id="A0A0G9MZ10"/>
<dbReference type="Proteomes" id="UP000053464">
    <property type="component" value="Unassembled WGS sequence"/>
</dbReference>
<keyword evidence="1" id="KW-0472">Membrane</keyword>
<dbReference type="EMBL" id="LBHB01000002">
    <property type="protein sequence ID" value="KLE34518.1"/>
    <property type="molecule type" value="Genomic_DNA"/>
</dbReference>
<dbReference type="InterPro" id="IPR007349">
    <property type="entry name" value="DUF418"/>
</dbReference>
<keyword evidence="1" id="KW-1133">Transmembrane helix</keyword>
<evidence type="ECO:0000256" key="1">
    <source>
        <dbReference type="SAM" id="Phobius"/>
    </source>
</evidence>
<accession>A0A0G9MZ10</accession>
<feature type="transmembrane region" description="Helical" evidence="1">
    <location>
        <begin position="156"/>
        <end position="177"/>
    </location>
</feature>
<comment type="caution">
    <text evidence="3">The sequence shown here is derived from an EMBL/GenBank/DDBJ whole genome shotgun (WGS) entry which is preliminary data.</text>
</comment>
<keyword evidence="1" id="KW-0812">Transmembrane</keyword>
<evidence type="ECO:0000313" key="4">
    <source>
        <dbReference type="Proteomes" id="UP000053464"/>
    </source>
</evidence>
<dbReference type="RefSeq" id="WP_047004165.1">
    <property type="nucleotide sequence ID" value="NZ_LBHB01000002.1"/>
</dbReference>
<sequence length="412" mass="44629">MEATPTTQSGVATDPAPRTRVQALDALRGVAVMGIIPMNVLVWSMVPAGYFNPRADIVAGAGPLEVVLWTLTFVLVEDKFRTLFAVMVGAGIAILIDRARAREGAHPLREHYARMGVLMLIGVAHSLLLADNDILRSYAVAGCALPLFLRWPVRRLLWAVGILVALEMALTSVWAVMNLTTQDAEMRAAMESSFGAGIDMTPYLDRAREMFDERVVRRLGEGIKMVLGGLDGLRNNLACMVLGVALWRSGLLAGEWPRKRLLRLARRLALLALPVLVGLAAWTIASGFDAAVVASNAIAFSIPFDMALGTAYAALAMAVFASGGALTARLAAAGRMALSNYLMTSVIFAVLFRAWGLGLYLQVGRGVADALVLVPVAFILLWSPLWLARFRQGPAEWLWRSLAALRPMPLRR</sequence>
<feature type="transmembrane region" description="Helical" evidence="1">
    <location>
        <begin position="308"/>
        <end position="328"/>
    </location>
</feature>
<feature type="transmembrane region" description="Helical" evidence="1">
    <location>
        <begin position="26"/>
        <end position="45"/>
    </location>
</feature>
<dbReference type="PATRIC" id="fig|1581420.6.peg.2031"/>
<dbReference type="InterPro" id="IPR052529">
    <property type="entry name" value="Bact_Transport_Assoc"/>
</dbReference>
<dbReference type="STRING" id="1581420.AAW00_09900"/>
<keyword evidence="4" id="KW-1185">Reference proteome</keyword>
<feature type="transmembrane region" description="Helical" evidence="1">
    <location>
        <begin position="111"/>
        <end position="128"/>
    </location>
</feature>
<feature type="transmembrane region" description="Helical" evidence="1">
    <location>
        <begin position="340"/>
        <end position="361"/>
    </location>
</feature>
<evidence type="ECO:0000259" key="2">
    <source>
        <dbReference type="Pfam" id="PF04235"/>
    </source>
</evidence>
<dbReference type="PANTHER" id="PTHR30590">
    <property type="entry name" value="INNER MEMBRANE PROTEIN"/>
    <property type="match status" value="1"/>
</dbReference>
<organism evidence="3 4">
    <name type="scientific">Aurantiacibacter luteus</name>
    <dbReference type="NCBI Taxonomy" id="1581420"/>
    <lineage>
        <taxon>Bacteria</taxon>
        <taxon>Pseudomonadati</taxon>
        <taxon>Pseudomonadota</taxon>
        <taxon>Alphaproteobacteria</taxon>
        <taxon>Sphingomonadales</taxon>
        <taxon>Erythrobacteraceae</taxon>
        <taxon>Aurantiacibacter</taxon>
    </lineage>
</organism>
<dbReference type="Pfam" id="PF04235">
    <property type="entry name" value="DUF418"/>
    <property type="match status" value="1"/>
</dbReference>